<keyword evidence="1" id="KW-0805">Transcription regulation</keyword>
<dbReference type="InterPro" id="IPR014710">
    <property type="entry name" value="RmlC-like_jellyroll"/>
</dbReference>
<dbReference type="SUPFAM" id="SSF51206">
    <property type="entry name" value="cAMP-binding domain-like"/>
    <property type="match status" value="1"/>
</dbReference>
<dbReference type="InterPro" id="IPR012318">
    <property type="entry name" value="HTH_CRP"/>
</dbReference>
<keyword evidence="7" id="KW-1185">Reference proteome</keyword>
<dbReference type="InterPro" id="IPR050397">
    <property type="entry name" value="Env_Response_Regulators"/>
</dbReference>
<dbReference type="PROSITE" id="PS51063">
    <property type="entry name" value="HTH_CRP_2"/>
    <property type="match status" value="1"/>
</dbReference>
<evidence type="ECO:0000259" key="5">
    <source>
        <dbReference type="PROSITE" id="PS51063"/>
    </source>
</evidence>
<dbReference type="Gene3D" id="2.60.120.10">
    <property type="entry name" value="Jelly Rolls"/>
    <property type="match status" value="1"/>
</dbReference>
<dbReference type="SMART" id="SM00419">
    <property type="entry name" value="HTH_CRP"/>
    <property type="match status" value="1"/>
</dbReference>
<dbReference type="CDD" id="cd00092">
    <property type="entry name" value="HTH_CRP"/>
    <property type="match status" value="1"/>
</dbReference>
<organism evidence="6 7">
    <name type="scientific">Phenylobacterium terrae</name>
    <dbReference type="NCBI Taxonomy" id="2665495"/>
    <lineage>
        <taxon>Bacteria</taxon>
        <taxon>Pseudomonadati</taxon>
        <taxon>Pseudomonadota</taxon>
        <taxon>Alphaproteobacteria</taxon>
        <taxon>Caulobacterales</taxon>
        <taxon>Caulobacteraceae</taxon>
        <taxon>Phenylobacterium</taxon>
    </lineage>
</organism>
<sequence length="216" mass="24310">MSLAYAFEDLGDPAQDGLADALMRHGVRMAFAKDEEIYAQEDGTEFVYAVVRGGVRTIRLMSDGRRQIGEFYYAGEVFGLEPGPERRYAAEALCECEVLVLKRSALRRLADDESLERAVWQATRRELERTQGHLMLLGRKTACERVASFLADMVERRGSGAVDLPMSRQDIADYLGLTIETVSRMLTQLQTSRIVEFAGCRHFQVRNHDALSRLAA</sequence>
<dbReference type="InterPro" id="IPR018335">
    <property type="entry name" value="Tscrpt_reg_HTH_Crp-type_CS"/>
</dbReference>
<feature type="domain" description="HTH crp-type" evidence="5">
    <location>
        <begin position="140"/>
        <end position="209"/>
    </location>
</feature>
<evidence type="ECO:0000259" key="4">
    <source>
        <dbReference type="PROSITE" id="PS50042"/>
    </source>
</evidence>
<dbReference type="SMART" id="SM00100">
    <property type="entry name" value="cNMP"/>
    <property type="match status" value="1"/>
</dbReference>
<feature type="domain" description="Cyclic nucleotide-binding" evidence="4">
    <location>
        <begin position="6"/>
        <end position="109"/>
    </location>
</feature>
<dbReference type="InterPro" id="IPR000595">
    <property type="entry name" value="cNMP-bd_dom"/>
</dbReference>
<dbReference type="RefSeq" id="WP_377281111.1">
    <property type="nucleotide sequence ID" value="NZ_JBHRSI010000003.1"/>
</dbReference>
<dbReference type="InterPro" id="IPR018490">
    <property type="entry name" value="cNMP-bd_dom_sf"/>
</dbReference>
<dbReference type="CDD" id="cd00038">
    <property type="entry name" value="CAP_ED"/>
    <property type="match status" value="1"/>
</dbReference>
<dbReference type="InterPro" id="IPR036388">
    <property type="entry name" value="WH-like_DNA-bd_sf"/>
</dbReference>
<name>A0ABW4MWB2_9CAUL</name>
<dbReference type="Gene3D" id="1.10.10.10">
    <property type="entry name" value="Winged helix-like DNA-binding domain superfamily/Winged helix DNA-binding domain"/>
    <property type="match status" value="1"/>
</dbReference>
<dbReference type="InterPro" id="IPR036390">
    <property type="entry name" value="WH_DNA-bd_sf"/>
</dbReference>
<keyword evidence="2" id="KW-0238">DNA-binding</keyword>
<dbReference type="PROSITE" id="PS00042">
    <property type="entry name" value="HTH_CRP_1"/>
    <property type="match status" value="1"/>
</dbReference>
<proteinExistence type="predicted"/>
<dbReference type="Pfam" id="PF00027">
    <property type="entry name" value="cNMP_binding"/>
    <property type="match status" value="1"/>
</dbReference>
<dbReference type="PRINTS" id="PR00034">
    <property type="entry name" value="HTHCRP"/>
</dbReference>
<dbReference type="PANTHER" id="PTHR24567">
    <property type="entry name" value="CRP FAMILY TRANSCRIPTIONAL REGULATORY PROTEIN"/>
    <property type="match status" value="1"/>
</dbReference>
<evidence type="ECO:0000313" key="7">
    <source>
        <dbReference type="Proteomes" id="UP001597237"/>
    </source>
</evidence>
<accession>A0ABW4MWB2</accession>
<evidence type="ECO:0000256" key="3">
    <source>
        <dbReference type="ARBA" id="ARBA00023163"/>
    </source>
</evidence>
<dbReference type="SUPFAM" id="SSF46785">
    <property type="entry name" value="Winged helix' DNA-binding domain"/>
    <property type="match status" value="1"/>
</dbReference>
<dbReference type="Proteomes" id="UP001597237">
    <property type="component" value="Unassembled WGS sequence"/>
</dbReference>
<dbReference type="EMBL" id="JBHUEY010000001">
    <property type="protein sequence ID" value="MFD1782058.1"/>
    <property type="molecule type" value="Genomic_DNA"/>
</dbReference>
<keyword evidence="3" id="KW-0804">Transcription</keyword>
<evidence type="ECO:0000256" key="1">
    <source>
        <dbReference type="ARBA" id="ARBA00023015"/>
    </source>
</evidence>
<evidence type="ECO:0000313" key="6">
    <source>
        <dbReference type="EMBL" id="MFD1782058.1"/>
    </source>
</evidence>
<dbReference type="PROSITE" id="PS50042">
    <property type="entry name" value="CNMP_BINDING_3"/>
    <property type="match status" value="1"/>
</dbReference>
<gene>
    <name evidence="6" type="ORF">ACFSC0_01535</name>
</gene>
<reference evidence="7" key="1">
    <citation type="journal article" date="2019" name="Int. J. Syst. Evol. Microbiol.">
        <title>The Global Catalogue of Microorganisms (GCM) 10K type strain sequencing project: providing services to taxonomists for standard genome sequencing and annotation.</title>
        <authorList>
            <consortium name="The Broad Institute Genomics Platform"/>
            <consortium name="The Broad Institute Genome Sequencing Center for Infectious Disease"/>
            <person name="Wu L."/>
            <person name="Ma J."/>
        </authorList>
    </citation>
    <scope>NUCLEOTIDE SEQUENCE [LARGE SCALE GENOMIC DNA]</scope>
    <source>
        <strain evidence="7">DFY28</strain>
    </source>
</reference>
<protein>
    <submittedName>
        <fullName evidence="6">Helix-turn-helix domain-containing protein</fullName>
    </submittedName>
</protein>
<comment type="caution">
    <text evidence="6">The sequence shown here is derived from an EMBL/GenBank/DDBJ whole genome shotgun (WGS) entry which is preliminary data.</text>
</comment>
<dbReference type="PANTHER" id="PTHR24567:SF75">
    <property type="entry name" value="FUMARATE AND NITRATE REDUCTION REGULATORY PROTEIN"/>
    <property type="match status" value="1"/>
</dbReference>
<dbReference type="Pfam" id="PF13545">
    <property type="entry name" value="HTH_Crp_2"/>
    <property type="match status" value="1"/>
</dbReference>
<evidence type="ECO:0000256" key="2">
    <source>
        <dbReference type="ARBA" id="ARBA00023125"/>
    </source>
</evidence>